<comment type="catalytic activity">
    <reaction evidence="7">
        <text>D-glucose 6-phosphate + UDP-alpha-D-glucose = alpha,alpha-trehalose 6-phosphate + UDP + H(+)</text>
        <dbReference type="Rhea" id="RHEA:18889"/>
        <dbReference type="ChEBI" id="CHEBI:15378"/>
        <dbReference type="ChEBI" id="CHEBI:58223"/>
        <dbReference type="ChEBI" id="CHEBI:58429"/>
        <dbReference type="ChEBI" id="CHEBI:58885"/>
        <dbReference type="ChEBI" id="CHEBI:61548"/>
        <dbReference type="EC" id="2.4.1.15"/>
    </reaction>
</comment>
<keyword evidence="6" id="KW-0808">Transferase</keyword>
<proteinExistence type="inferred from homology"/>
<dbReference type="GO" id="GO:0005992">
    <property type="term" value="P:trehalose biosynthetic process"/>
    <property type="evidence" value="ECO:0007669"/>
    <property type="project" value="InterPro"/>
</dbReference>
<dbReference type="Gene3D" id="3.40.50.2000">
    <property type="entry name" value="Glycogen Phosphorylase B"/>
    <property type="match status" value="2"/>
</dbReference>
<dbReference type="Pfam" id="PF02358">
    <property type="entry name" value="Trehalose_PPase"/>
    <property type="match status" value="1"/>
</dbReference>
<comment type="similarity">
    <text evidence="1">In the N-terminal section; belongs to the glycosyltransferase 20 family.</text>
</comment>
<dbReference type="Proteomes" id="UP001153555">
    <property type="component" value="Unassembled WGS sequence"/>
</dbReference>
<dbReference type="EMBL" id="CACSLK010030184">
    <property type="protein sequence ID" value="CAA0837332.1"/>
    <property type="molecule type" value="Genomic_DNA"/>
</dbReference>
<evidence type="ECO:0000256" key="4">
    <source>
        <dbReference type="ARBA" id="ARBA00022553"/>
    </source>
</evidence>
<accession>A0A9N7RMR7</accession>
<name>A0A9N7RMR7_STRHE</name>
<dbReference type="FunFam" id="3.40.50.1000:FF:000054">
    <property type="entry name" value="alpha,alpha-trehalose-phosphate synthase [UDP-forming] 6"/>
    <property type="match status" value="1"/>
</dbReference>
<keyword evidence="5" id="KW-0328">Glycosyltransferase</keyword>
<gene>
    <name evidence="8" type="ORF">SHERM_04311</name>
</gene>
<dbReference type="Gene3D" id="3.40.50.1000">
    <property type="entry name" value="HAD superfamily/HAD-like"/>
    <property type="match status" value="2"/>
</dbReference>
<dbReference type="PANTHER" id="PTHR10788:SF46">
    <property type="entry name" value="ALPHA,ALPHA-TREHALOSE-PHOSPHATE SYNTHASE [UDP-FORMING] 11-RELATED"/>
    <property type="match status" value="1"/>
</dbReference>
<comment type="similarity">
    <text evidence="2">In the C-terminal section; belongs to the trehalose phosphatase family.</text>
</comment>
<dbReference type="GO" id="GO:0005829">
    <property type="term" value="C:cytosol"/>
    <property type="evidence" value="ECO:0007669"/>
    <property type="project" value="TreeGrafter"/>
</dbReference>
<reference evidence="8" key="1">
    <citation type="submission" date="2019-12" db="EMBL/GenBank/DDBJ databases">
        <authorList>
            <person name="Scholes J."/>
        </authorList>
    </citation>
    <scope>NUCLEOTIDE SEQUENCE</scope>
</reference>
<dbReference type="InterPro" id="IPR036412">
    <property type="entry name" value="HAD-like_sf"/>
</dbReference>
<evidence type="ECO:0000313" key="8">
    <source>
        <dbReference type="EMBL" id="CAA0837332.1"/>
    </source>
</evidence>
<dbReference type="InterPro" id="IPR003337">
    <property type="entry name" value="Trehalose_PPase"/>
</dbReference>
<evidence type="ECO:0000256" key="1">
    <source>
        <dbReference type="ARBA" id="ARBA00005409"/>
    </source>
</evidence>
<dbReference type="EC" id="2.4.1.15" evidence="3"/>
<evidence type="ECO:0000256" key="2">
    <source>
        <dbReference type="ARBA" id="ARBA00006330"/>
    </source>
</evidence>
<evidence type="ECO:0000256" key="7">
    <source>
        <dbReference type="ARBA" id="ARBA00048039"/>
    </source>
</evidence>
<keyword evidence="4" id="KW-0597">Phosphoprotein</keyword>
<evidence type="ECO:0000256" key="5">
    <source>
        <dbReference type="ARBA" id="ARBA00022676"/>
    </source>
</evidence>
<dbReference type="GO" id="GO:0004805">
    <property type="term" value="F:trehalose-phosphatase activity"/>
    <property type="evidence" value="ECO:0007669"/>
    <property type="project" value="TreeGrafter"/>
</dbReference>
<dbReference type="OrthoDB" id="755951at2759"/>
<dbReference type="NCBIfam" id="TIGR00685">
    <property type="entry name" value="T6PP"/>
    <property type="match status" value="1"/>
</dbReference>
<dbReference type="CDD" id="cd03788">
    <property type="entry name" value="GT20_TPS"/>
    <property type="match status" value="1"/>
</dbReference>
<dbReference type="InterPro" id="IPR023214">
    <property type="entry name" value="HAD_sf"/>
</dbReference>
<dbReference type="GO" id="GO:0003825">
    <property type="term" value="F:alpha,alpha-trehalose-phosphate synthase (UDP-forming) activity"/>
    <property type="evidence" value="ECO:0007669"/>
    <property type="project" value="UniProtKB-EC"/>
</dbReference>
<dbReference type="Pfam" id="PF00982">
    <property type="entry name" value="Glyco_transf_20"/>
    <property type="match status" value="1"/>
</dbReference>
<dbReference type="PANTHER" id="PTHR10788">
    <property type="entry name" value="TREHALOSE-6-PHOSPHATE SYNTHASE"/>
    <property type="match status" value="1"/>
</dbReference>
<evidence type="ECO:0000313" key="9">
    <source>
        <dbReference type="Proteomes" id="UP001153555"/>
    </source>
</evidence>
<dbReference type="SUPFAM" id="SSF53756">
    <property type="entry name" value="UDP-Glycosyltransferase/glycogen phosphorylase"/>
    <property type="match status" value="1"/>
</dbReference>
<sequence>MLSRSYFNLLNLEDYSRDRTRVPRVISMPGVISDYEDGENALSPQSDSSPQERRVIVSNQLPLKARCENSAQGPKKWSFDWDKDALVLQLKDGFTSDVEVVYVGSLSVEIEPADQDDVAQLLLDKFKCVPTFLPLDLINKFYHGFCKHYLWLLFHYMLPLTPSHGIRFDKSAWQAYVSANKVFADKVMEVINPDEDYVWVHDYHLMILPTFLRKRYHRVKLGFFLHSPFPSSEIYRTLPVREEILRSLLNCDLVGFQTFDYARHFLSCCSRMLGLDYQSKRGYIGLDYYGRTVSIRILPMGIHMGQIMSIMSLPDTADKVRELKKKYNGKIVLLGVDDMDMFKGISLKFMAFGQLLDENPIYRGKIVLVQIMNSPRSRGNDIQEVQNEISSVANEINQKHGKPGYHPIVCVNGPMYFQEKVAYSAISECVVVNAVRDGMNLVPYKYTVSRQGSPDLDRAHGFENSDNLKKKSVIIVSEFIGCSPSLSGAIRVNPWDTNSVAEAMVLGLTMPDSEKQLRHEKHYKFITSHDVAYWARSFDQDLKRACAEHFKKRCWGIGFGLNSRVVALGPNFRKLSVEHIVSAYNNTNIRLILLDYDGTMMPQDRVDKSPSSEVISVLNCLCSDPKNVVFIVSGRGKDSLGKWFEQCENLGLSAEHGYFTRWRRDSQWECCRLAVDLDWKKIVLPIMEHYTEATDGSSIEQKESAIVWHHQEADPDFGSWQAKELLDHLESVLANEPVVVKNGQQIVEVKPQGVSKGLVVKNLTERMTNKSKPADFVLCIGDDRSDEEMFETISGSVADRLLPETAEVFACTVGRKPSMAKYYLDDTFEVIKMLQGLSASCGQQLPKPSFDSVSF</sequence>
<comment type="caution">
    <text evidence="8">The sequence shown here is derived from an EMBL/GenBank/DDBJ whole genome shotgun (WGS) entry which is preliminary data.</text>
</comment>
<evidence type="ECO:0000256" key="3">
    <source>
        <dbReference type="ARBA" id="ARBA00012538"/>
    </source>
</evidence>
<dbReference type="NCBIfam" id="TIGR01484">
    <property type="entry name" value="HAD-SF-IIB"/>
    <property type="match status" value="1"/>
</dbReference>
<organism evidence="8 9">
    <name type="scientific">Striga hermonthica</name>
    <name type="common">Purple witchweed</name>
    <name type="synonym">Buchnera hermonthica</name>
    <dbReference type="NCBI Taxonomy" id="68872"/>
    <lineage>
        <taxon>Eukaryota</taxon>
        <taxon>Viridiplantae</taxon>
        <taxon>Streptophyta</taxon>
        <taxon>Embryophyta</taxon>
        <taxon>Tracheophyta</taxon>
        <taxon>Spermatophyta</taxon>
        <taxon>Magnoliopsida</taxon>
        <taxon>eudicotyledons</taxon>
        <taxon>Gunneridae</taxon>
        <taxon>Pentapetalae</taxon>
        <taxon>asterids</taxon>
        <taxon>lamiids</taxon>
        <taxon>Lamiales</taxon>
        <taxon>Orobanchaceae</taxon>
        <taxon>Buchnereae</taxon>
        <taxon>Striga</taxon>
    </lineage>
</organism>
<dbReference type="FunFam" id="3.40.50.2000:FF:000010">
    <property type="entry name" value="Alpha,alpha-trehalose-phosphate synthase"/>
    <property type="match status" value="1"/>
</dbReference>
<dbReference type="InterPro" id="IPR006379">
    <property type="entry name" value="HAD-SF_hydro_IIB"/>
</dbReference>
<dbReference type="InterPro" id="IPR001830">
    <property type="entry name" value="Glyco_trans_20"/>
</dbReference>
<dbReference type="CDD" id="cd01627">
    <property type="entry name" value="HAD_TPP"/>
    <property type="match status" value="1"/>
</dbReference>
<dbReference type="FunFam" id="3.40.50.2000:FF:000017">
    <property type="entry name" value="alpha,alpha-trehalose-phosphate synthase [UDP-forming] 6"/>
    <property type="match status" value="1"/>
</dbReference>
<protein>
    <recommendedName>
        <fullName evidence="3">alpha,alpha-trehalose-phosphate synthase (UDP-forming)</fullName>
        <ecNumber evidence="3">2.4.1.15</ecNumber>
    </recommendedName>
</protein>
<evidence type="ECO:0000256" key="6">
    <source>
        <dbReference type="ARBA" id="ARBA00022679"/>
    </source>
</evidence>
<keyword evidence="9" id="KW-1185">Reference proteome</keyword>
<dbReference type="AlphaFoldDB" id="A0A9N7RMR7"/>
<dbReference type="FunFam" id="3.40.50.1000:FF:000052">
    <property type="entry name" value="Alpha,alpha-trehalose-phosphate synthase [UDP-forming] 6"/>
    <property type="match status" value="1"/>
</dbReference>
<dbReference type="SUPFAM" id="SSF56784">
    <property type="entry name" value="HAD-like"/>
    <property type="match status" value="1"/>
</dbReference>